<proteinExistence type="predicted"/>
<evidence type="ECO:0000313" key="3">
    <source>
        <dbReference type="EMBL" id="PWA66621.1"/>
    </source>
</evidence>
<feature type="signal peptide" evidence="2">
    <location>
        <begin position="1"/>
        <end position="23"/>
    </location>
</feature>
<gene>
    <name evidence="3" type="ORF">CTI12_AA325890</name>
</gene>
<dbReference type="AlphaFoldDB" id="A0A2U1MZC9"/>
<organism evidence="3 4">
    <name type="scientific">Artemisia annua</name>
    <name type="common">Sweet wormwood</name>
    <dbReference type="NCBI Taxonomy" id="35608"/>
    <lineage>
        <taxon>Eukaryota</taxon>
        <taxon>Viridiplantae</taxon>
        <taxon>Streptophyta</taxon>
        <taxon>Embryophyta</taxon>
        <taxon>Tracheophyta</taxon>
        <taxon>Spermatophyta</taxon>
        <taxon>Magnoliopsida</taxon>
        <taxon>eudicotyledons</taxon>
        <taxon>Gunneridae</taxon>
        <taxon>Pentapetalae</taxon>
        <taxon>asterids</taxon>
        <taxon>campanulids</taxon>
        <taxon>Asterales</taxon>
        <taxon>Asteraceae</taxon>
        <taxon>Asteroideae</taxon>
        <taxon>Anthemideae</taxon>
        <taxon>Artemisiinae</taxon>
        <taxon>Artemisia</taxon>
    </lineage>
</organism>
<keyword evidence="4" id="KW-1185">Reference proteome</keyword>
<dbReference type="EMBL" id="PKPP01003992">
    <property type="protein sequence ID" value="PWA66621.1"/>
    <property type="molecule type" value="Genomic_DNA"/>
</dbReference>
<comment type="caution">
    <text evidence="3">The sequence shown here is derived from an EMBL/GenBank/DDBJ whole genome shotgun (WGS) entry which is preliminary data.</text>
</comment>
<evidence type="ECO:0000313" key="4">
    <source>
        <dbReference type="Proteomes" id="UP000245207"/>
    </source>
</evidence>
<dbReference type="PROSITE" id="PS51257">
    <property type="entry name" value="PROKAR_LIPOPROTEIN"/>
    <property type="match status" value="1"/>
</dbReference>
<reference evidence="3 4" key="1">
    <citation type="journal article" date="2018" name="Mol. Plant">
        <title>The genome of Artemisia annua provides insight into the evolution of Asteraceae family and artemisinin biosynthesis.</title>
        <authorList>
            <person name="Shen Q."/>
            <person name="Zhang L."/>
            <person name="Liao Z."/>
            <person name="Wang S."/>
            <person name="Yan T."/>
            <person name="Shi P."/>
            <person name="Liu M."/>
            <person name="Fu X."/>
            <person name="Pan Q."/>
            <person name="Wang Y."/>
            <person name="Lv Z."/>
            <person name="Lu X."/>
            <person name="Zhang F."/>
            <person name="Jiang W."/>
            <person name="Ma Y."/>
            <person name="Chen M."/>
            <person name="Hao X."/>
            <person name="Li L."/>
            <person name="Tang Y."/>
            <person name="Lv G."/>
            <person name="Zhou Y."/>
            <person name="Sun X."/>
            <person name="Brodelius P.E."/>
            <person name="Rose J.K.C."/>
            <person name="Tang K."/>
        </authorList>
    </citation>
    <scope>NUCLEOTIDE SEQUENCE [LARGE SCALE GENOMIC DNA]</scope>
    <source>
        <strain evidence="4">cv. Huhao1</strain>
        <tissue evidence="3">Leaf</tissue>
    </source>
</reference>
<accession>A0A2U1MZC9</accession>
<feature type="chain" id="PRO_5015526494" evidence="2">
    <location>
        <begin position="24"/>
        <end position="69"/>
    </location>
</feature>
<protein>
    <submittedName>
        <fullName evidence="3">F-box domain, cyclin-like protein</fullName>
    </submittedName>
</protein>
<keyword evidence="2" id="KW-0732">Signal</keyword>
<feature type="region of interest" description="Disordered" evidence="1">
    <location>
        <begin position="38"/>
        <end position="69"/>
    </location>
</feature>
<name>A0A2U1MZC9_ARTAN</name>
<sequence>MRAQNWNNLLLLLSACWTKQSAGLTFHRCEVEDRGSLKLSDDVSGQPEFPSKQDVDIVPSGPAHSDKGY</sequence>
<evidence type="ECO:0000256" key="2">
    <source>
        <dbReference type="SAM" id="SignalP"/>
    </source>
</evidence>
<evidence type="ECO:0000256" key="1">
    <source>
        <dbReference type="SAM" id="MobiDB-lite"/>
    </source>
</evidence>
<dbReference type="Proteomes" id="UP000245207">
    <property type="component" value="Unassembled WGS sequence"/>
</dbReference>